<proteinExistence type="predicted"/>
<dbReference type="PROSITE" id="PS51186">
    <property type="entry name" value="GNAT"/>
    <property type="match status" value="1"/>
</dbReference>
<dbReference type="InterPro" id="IPR052742">
    <property type="entry name" value="Mito_N-acetyltransferase"/>
</dbReference>
<dbReference type="PANTHER" id="PTHR43138:SF1">
    <property type="entry name" value="N-ACETYLTRANSFERASE ACA1"/>
    <property type="match status" value="1"/>
</dbReference>
<dbReference type="InterPro" id="IPR016181">
    <property type="entry name" value="Acyl_CoA_acyltransferase"/>
</dbReference>
<dbReference type="InterPro" id="IPR000182">
    <property type="entry name" value="GNAT_dom"/>
</dbReference>
<feature type="domain" description="N-acetyltransferase" evidence="1">
    <location>
        <begin position="13"/>
        <end position="172"/>
    </location>
</feature>
<evidence type="ECO:0000313" key="3">
    <source>
        <dbReference type="Proteomes" id="UP000584663"/>
    </source>
</evidence>
<sequence length="172" mass="18293">MPIIDATRYLIPMPIRPATSADADAIAAIILPVIRAGETYALDPAMTEEAALAYWFGGDKTVFVFEEDGAVLGTYYLRANQAGGGDHVANAGYMTGSPARGRGVARAMALHSFDEARARGFAAMQFNFVVASNEAAVHLWTALGFATVGRVPGAFRHPRLGSVDALVMHRPL</sequence>
<dbReference type="EMBL" id="JACHNX010000007">
    <property type="protein sequence ID" value="MBB4609914.1"/>
    <property type="molecule type" value="Genomic_DNA"/>
</dbReference>
<dbReference type="PANTHER" id="PTHR43138">
    <property type="entry name" value="ACETYLTRANSFERASE, GNAT FAMILY"/>
    <property type="match status" value="1"/>
</dbReference>
<keyword evidence="3" id="KW-1185">Reference proteome</keyword>
<accession>A0ABR6K9X4</accession>
<dbReference type="CDD" id="cd04301">
    <property type="entry name" value="NAT_SF"/>
    <property type="match status" value="1"/>
</dbReference>
<evidence type="ECO:0000313" key="2">
    <source>
        <dbReference type="EMBL" id="MBB4609914.1"/>
    </source>
</evidence>
<protein>
    <submittedName>
        <fullName evidence="2">L-amino acid N-acyltransferase YncA</fullName>
    </submittedName>
</protein>
<evidence type="ECO:0000259" key="1">
    <source>
        <dbReference type="PROSITE" id="PS51186"/>
    </source>
</evidence>
<dbReference type="Proteomes" id="UP000584663">
    <property type="component" value="Unassembled WGS sequence"/>
</dbReference>
<name>A0ABR6K9X4_9SPHN</name>
<dbReference type="Gene3D" id="3.40.630.30">
    <property type="match status" value="1"/>
</dbReference>
<gene>
    <name evidence="2" type="ORF">GGQ89_002139</name>
</gene>
<dbReference type="Pfam" id="PF00583">
    <property type="entry name" value="Acetyltransf_1"/>
    <property type="match status" value="1"/>
</dbReference>
<comment type="caution">
    <text evidence="2">The sequence shown here is derived from an EMBL/GenBank/DDBJ whole genome shotgun (WGS) entry which is preliminary data.</text>
</comment>
<reference evidence="2 3" key="1">
    <citation type="submission" date="2020-08" db="EMBL/GenBank/DDBJ databases">
        <title>Genomic Encyclopedia of Type Strains, Phase IV (KMG-IV): sequencing the most valuable type-strain genomes for metagenomic binning, comparative biology and taxonomic classification.</title>
        <authorList>
            <person name="Goeker M."/>
        </authorList>
    </citation>
    <scope>NUCLEOTIDE SEQUENCE [LARGE SCALE GENOMIC DNA]</scope>
    <source>
        <strain evidence="2 3">DSM 14562</strain>
    </source>
</reference>
<organism evidence="2 3">
    <name type="scientific">Sphingomonas yabuuchiae</name>
    <dbReference type="NCBI Taxonomy" id="172044"/>
    <lineage>
        <taxon>Bacteria</taxon>
        <taxon>Pseudomonadati</taxon>
        <taxon>Pseudomonadota</taxon>
        <taxon>Alphaproteobacteria</taxon>
        <taxon>Sphingomonadales</taxon>
        <taxon>Sphingomonadaceae</taxon>
        <taxon>Sphingomonas</taxon>
    </lineage>
</organism>
<dbReference type="SUPFAM" id="SSF55729">
    <property type="entry name" value="Acyl-CoA N-acyltransferases (Nat)"/>
    <property type="match status" value="1"/>
</dbReference>